<dbReference type="Proteomes" id="UP000009145">
    <property type="component" value="Chromosome"/>
</dbReference>
<dbReference type="RefSeq" id="WP_014703924.1">
    <property type="nucleotide sequence ID" value="NC_017856.1"/>
</dbReference>
<reference evidence="1 2" key="1">
    <citation type="journal article" date="2012" name="J. Bacteriol.">
        <title>Complete genome sequences of Methylophaga sp. strain JAM1 and Methylophaga sp. strain JAM7.</title>
        <authorList>
            <person name="Villeneuve C."/>
            <person name="Martineau C."/>
            <person name="Mauffrey F."/>
            <person name="Villemur R."/>
        </authorList>
    </citation>
    <scope>NUCLEOTIDE SEQUENCE [LARGE SCALE GENOMIC DNA]</scope>
    <source>
        <strain evidence="1 2">JAM7</strain>
    </source>
</reference>
<evidence type="ECO:0000313" key="1">
    <source>
        <dbReference type="EMBL" id="AFJ02504.1"/>
    </source>
</evidence>
<accession>I1YHW1</accession>
<organism evidence="1 2">
    <name type="scientific">Methylophaga frappieri (strain ATCC BAA-2434 / DSM 25690 / JAM7)</name>
    <dbReference type="NCBI Taxonomy" id="754477"/>
    <lineage>
        <taxon>Bacteria</taxon>
        <taxon>Pseudomonadati</taxon>
        <taxon>Pseudomonadota</taxon>
        <taxon>Gammaproteobacteria</taxon>
        <taxon>Thiotrichales</taxon>
        <taxon>Piscirickettsiaceae</taxon>
        <taxon>Methylophaga</taxon>
    </lineage>
</organism>
<name>I1YHW1_METFJ</name>
<dbReference type="KEGG" id="mec:Q7C_1354"/>
<dbReference type="Pfam" id="PF11342">
    <property type="entry name" value="DUF3144"/>
    <property type="match status" value="1"/>
</dbReference>
<protein>
    <recommendedName>
        <fullName evidence="3">DUF3144 domain-containing protein</fullName>
    </recommendedName>
</protein>
<evidence type="ECO:0008006" key="3">
    <source>
        <dbReference type="Google" id="ProtNLM"/>
    </source>
</evidence>
<keyword evidence="2" id="KW-1185">Reference proteome</keyword>
<dbReference type="PATRIC" id="fig|754477.3.peg.1335"/>
<dbReference type="Gene3D" id="1.10.287.3020">
    <property type="match status" value="1"/>
</dbReference>
<sequence length="100" mass="11452">MSEQDKAFFDRADAFIQLANSQMAEGTEAGQVSASFMYSLARYNAWFSAAGWQSGQDLAKVRGETIEMFVKEFQRLLEMNMDDYITNFDKYIPVARNNQP</sequence>
<evidence type="ECO:0000313" key="2">
    <source>
        <dbReference type="Proteomes" id="UP000009145"/>
    </source>
</evidence>
<dbReference type="AlphaFoldDB" id="I1YHW1"/>
<gene>
    <name evidence="1" type="ordered locus">Q7C_1354</name>
</gene>
<dbReference type="EMBL" id="CP003380">
    <property type="protein sequence ID" value="AFJ02504.1"/>
    <property type="molecule type" value="Genomic_DNA"/>
</dbReference>
<dbReference type="InterPro" id="IPR021490">
    <property type="entry name" value="DUF3144"/>
</dbReference>
<proteinExistence type="predicted"/>
<dbReference type="eggNOG" id="ENOG5032ZQ3">
    <property type="taxonomic scope" value="Bacteria"/>
</dbReference>
<dbReference type="OrthoDB" id="5344355at2"/>
<dbReference type="HOGENOM" id="CLU_147336_0_1_6"/>
<dbReference type="STRING" id="754477.Q7C_1354"/>